<protein>
    <submittedName>
        <fullName evidence="1">Uncharacterized protein</fullName>
    </submittedName>
</protein>
<sequence>MNSADGLTPHQFAAECGISTNRGPLMALSDEEQAELLTKVREIWDQLRGPNGAGWPQLGQNAAGQNLTPVDAIAAIKDDVENMVAGDT</sequence>
<dbReference type="Proteomes" id="UP000269998">
    <property type="component" value="Chromosome"/>
</dbReference>
<dbReference type="KEGG" id="mbai:MB901379_04753"/>
<evidence type="ECO:0000313" key="1">
    <source>
        <dbReference type="EMBL" id="VDM91138.1"/>
    </source>
</evidence>
<dbReference type="AlphaFoldDB" id="A0A447GL20"/>
<reference evidence="2" key="1">
    <citation type="submission" date="2018-02" db="EMBL/GenBank/DDBJ databases">
        <authorList>
            <person name="Seth-Smith MB H."/>
            <person name="Seth-Smith H."/>
        </authorList>
    </citation>
    <scope>NUCLEOTIDE SEQUENCE [LARGE SCALE GENOMIC DNA]</scope>
</reference>
<name>A0A447GL20_9MYCO</name>
<dbReference type="EMBL" id="LR130759">
    <property type="protein sequence ID" value="VDM91138.1"/>
    <property type="molecule type" value="Genomic_DNA"/>
</dbReference>
<gene>
    <name evidence="1" type="ORF">MB901379_04753</name>
</gene>
<accession>A0A447GL20</accession>
<proteinExistence type="predicted"/>
<evidence type="ECO:0000313" key="2">
    <source>
        <dbReference type="Proteomes" id="UP000269998"/>
    </source>
</evidence>
<organism evidence="1 2">
    <name type="scientific">Mycobacterium basiliense</name>
    <dbReference type="NCBI Taxonomy" id="2094119"/>
    <lineage>
        <taxon>Bacteria</taxon>
        <taxon>Bacillati</taxon>
        <taxon>Actinomycetota</taxon>
        <taxon>Actinomycetes</taxon>
        <taxon>Mycobacteriales</taxon>
        <taxon>Mycobacteriaceae</taxon>
        <taxon>Mycobacterium</taxon>
    </lineage>
</organism>
<keyword evidence="2" id="KW-1185">Reference proteome</keyword>